<proteinExistence type="inferred from homology"/>
<feature type="domain" description="TonB-dependent receptor-like beta-barrel" evidence="17">
    <location>
        <begin position="271"/>
        <end position="690"/>
    </location>
</feature>
<comment type="similarity">
    <text evidence="2 14 15">Belongs to the TonB-dependent receptor family.</text>
</comment>
<dbReference type="InterPro" id="IPR039426">
    <property type="entry name" value="TonB-dep_rcpt-like"/>
</dbReference>
<accession>A0A549T5J0</accession>
<dbReference type="GO" id="GO:0038023">
    <property type="term" value="F:signaling receptor activity"/>
    <property type="evidence" value="ECO:0007669"/>
    <property type="project" value="InterPro"/>
</dbReference>
<evidence type="ECO:0000256" key="10">
    <source>
        <dbReference type="ARBA" id="ARBA00023077"/>
    </source>
</evidence>
<keyword evidence="8" id="KW-0408">Iron</keyword>
<evidence type="ECO:0000256" key="16">
    <source>
        <dbReference type="SAM" id="SignalP"/>
    </source>
</evidence>
<dbReference type="NCBIfam" id="NF010651">
    <property type="entry name" value="PRK14050.1"/>
    <property type="match status" value="1"/>
</dbReference>
<dbReference type="CDD" id="cd01347">
    <property type="entry name" value="ligand_gated_channel"/>
    <property type="match status" value="1"/>
</dbReference>
<comment type="caution">
    <text evidence="19">The sequence shown here is derived from an EMBL/GenBank/DDBJ whole genome shotgun (WGS) entry which is preliminary data.</text>
</comment>
<dbReference type="PROSITE" id="PS52016">
    <property type="entry name" value="TONB_DEPENDENT_REC_3"/>
    <property type="match status" value="1"/>
</dbReference>
<protein>
    <submittedName>
        <fullName evidence="19">TonB-dependent siderophore receptor</fullName>
    </submittedName>
</protein>
<keyword evidence="11 14" id="KW-0472">Membrane</keyword>
<evidence type="ECO:0000256" key="13">
    <source>
        <dbReference type="ARBA" id="ARBA00023237"/>
    </source>
</evidence>
<dbReference type="GO" id="GO:0015344">
    <property type="term" value="F:siderophore uptake transmembrane transporter activity"/>
    <property type="evidence" value="ECO:0007669"/>
    <property type="project" value="TreeGrafter"/>
</dbReference>
<dbReference type="Gene3D" id="2.40.170.20">
    <property type="entry name" value="TonB-dependent receptor, beta-barrel domain"/>
    <property type="match status" value="1"/>
</dbReference>
<evidence type="ECO:0000256" key="15">
    <source>
        <dbReference type="RuleBase" id="RU003357"/>
    </source>
</evidence>
<keyword evidence="20" id="KW-1185">Reference proteome</keyword>
<name>A0A549T5J0_9HYPH</name>
<evidence type="ECO:0000256" key="2">
    <source>
        <dbReference type="ARBA" id="ARBA00009810"/>
    </source>
</evidence>
<dbReference type="Gene3D" id="2.170.130.10">
    <property type="entry name" value="TonB-dependent receptor, plug domain"/>
    <property type="match status" value="1"/>
</dbReference>
<dbReference type="InterPro" id="IPR036942">
    <property type="entry name" value="Beta-barrel_TonB_sf"/>
</dbReference>
<evidence type="ECO:0000313" key="20">
    <source>
        <dbReference type="Proteomes" id="UP000316801"/>
    </source>
</evidence>
<feature type="domain" description="TonB-dependent receptor plug" evidence="18">
    <location>
        <begin position="71"/>
        <end position="173"/>
    </location>
</feature>
<dbReference type="InterPro" id="IPR012910">
    <property type="entry name" value="Plug_dom"/>
</dbReference>
<keyword evidence="9" id="KW-0406">Ion transport</keyword>
<evidence type="ECO:0000256" key="4">
    <source>
        <dbReference type="ARBA" id="ARBA00022452"/>
    </source>
</evidence>
<reference evidence="19 20" key="1">
    <citation type="submission" date="2019-07" db="EMBL/GenBank/DDBJ databases">
        <title>Ln-dependent methylotrophs.</title>
        <authorList>
            <person name="Tani A."/>
        </authorList>
    </citation>
    <scope>NUCLEOTIDE SEQUENCE [LARGE SCALE GENOMIC DNA]</scope>
    <source>
        <strain evidence="19 20">SM12</strain>
    </source>
</reference>
<dbReference type="RefSeq" id="WP_143126339.1">
    <property type="nucleotide sequence ID" value="NZ_VJMG01000047.1"/>
</dbReference>
<sequence>MRNRHGYAMLLAGIAAGSLLTAIPALAEPAIELDPVLVQGQSAEGAGANGPVQGYVAKKSATGAKTAGDISAIPQSVSVVGRDELNDRGIVNKVDEALAYTAGVLSAPFGADADTDWVYIRGFDATQTGVFYDGLNLYAYGFGGFQTDPYMLERIEVLKGPASVLYGGANAGGMVNLVRKRPTDEPLYETEIGINSNGNAFFSFDLSDKLGSSDTMTYRLTGKIAGGDNDSDFSHDLRGFVMPQLTISPDEATKLTVWGSFAALDELHVGGGFFPYYGTVDTSRTNGFRIPRDAYYGEPDVDTGVYNQEMVGYEVEHTFDNGWKISQNARYGHLYKHENAPYLYGWYDIGTLRLNRIGFEQTSKVNTFLIDNRLEGTVETGALEHSLLFGLDYKYYQLSNDQAATTINPISATDPVYGQPQPANNSYSNQLITQKQVGIYAQDQIRFGGGWLVTLNGRYDHVETTTDNGPTYWAPTQDFTYSYSKSAASGRAGLAYEFANGLTPYVSVASFFNPVIAVSSTPDNKPEEGEQYEVGVKYEPGFMDALFTASLFDLTKRNVVVTDPGTFLSSQIGEVRSRGVELEGKVNLDPNWKLLGSFTYTDLEVKKDIVAAYVGKSPYLVPAVQASLWLDYAVPVPALEGLSIGGGIRYRGESWADRENTLKVPDATVFDAAIRYRKNGWEGSLNVTNLFDKVYVSGCAGAATCGYGDARTVTVKLSKSW</sequence>
<evidence type="ECO:0000256" key="11">
    <source>
        <dbReference type="ARBA" id="ARBA00023136"/>
    </source>
</evidence>
<evidence type="ECO:0000256" key="1">
    <source>
        <dbReference type="ARBA" id="ARBA00004571"/>
    </source>
</evidence>
<evidence type="ECO:0000256" key="12">
    <source>
        <dbReference type="ARBA" id="ARBA00023170"/>
    </source>
</evidence>
<evidence type="ECO:0000313" key="19">
    <source>
        <dbReference type="EMBL" id="TRL37090.1"/>
    </source>
</evidence>
<evidence type="ECO:0000256" key="5">
    <source>
        <dbReference type="ARBA" id="ARBA00022496"/>
    </source>
</evidence>
<evidence type="ECO:0000256" key="7">
    <source>
        <dbReference type="ARBA" id="ARBA00022729"/>
    </source>
</evidence>
<gene>
    <name evidence="19" type="ORF">FNA46_16715</name>
</gene>
<dbReference type="NCBIfam" id="TIGR01783">
    <property type="entry name" value="TonB-siderophor"/>
    <property type="match status" value="1"/>
</dbReference>
<keyword evidence="4 14" id="KW-1134">Transmembrane beta strand</keyword>
<keyword evidence="7 16" id="KW-0732">Signal</keyword>
<dbReference type="InterPro" id="IPR037066">
    <property type="entry name" value="Plug_dom_sf"/>
</dbReference>
<evidence type="ECO:0000256" key="8">
    <source>
        <dbReference type="ARBA" id="ARBA00023004"/>
    </source>
</evidence>
<dbReference type="FunFam" id="2.170.130.10:FF:000001">
    <property type="entry name" value="Catecholate siderophore TonB-dependent receptor"/>
    <property type="match status" value="1"/>
</dbReference>
<keyword evidence="6 14" id="KW-0812">Transmembrane</keyword>
<keyword evidence="10 15" id="KW-0798">TonB box</keyword>
<dbReference type="AlphaFoldDB" id="A0A549T5J0"/>
<feature type="chain" id="PRO_5022077721" evidence="16">
    <location>
        <begin position="28"/>
        <end position="721"/>
    </location>
</feature>
<dbReference type="InterPro" id="IPR000531">
    <property type="entry name" value="Beta-barrel_TonB"/>
</dbReference>
<dbReference type="Pfam" id="PF07715">
    <property type="entry name" value="Plug"/>
    <property type="match status" value="1"/>
</dbReference>
<keyword evidence="13 14" id="KW-0998">Cell outer membrane</keyword>
<keyword evidence="5" id="KW-0410">Iron transport</keyword>
<keyword evidence="12 19" id="KW-0675">Receptor</keyword>
<evidence type="ECO:0000256" key="9">
    <source>
        <dbReference type="ARBA" id="ARBA00023065"/>
    </source>
</evidence>
<evidence type="ECO:0000259" key="18">
    <source>
        <dbReference type="Pfam" id="PF07715"/>
    </source>
</evidence>
<organism evidence="19 20">
    <name type="scientific">Rhizobium straminoryzae</name>
    <dbReference type="NCBI Taxonomy" id="1387186"/>
    <lineage>
        <taxon>Bacteria</taxon>
        <taxon>Pseudomonadati</taxon>
        <taxon>Pseudomonadota</taxon>
        <taxon>Alphaproteobacteria</taxon>
        <taxon>Hyphomicrobiales</taxon>
        <taxon>Rhizobiaceae</taxon>
        <taxon>Rhizobium/Agrobacterium group</taxon>
        <taxon>Rhizobium</taxon>
    </lineage>
</organism>
<dbReference type="GO" id="GO:0009279">
    <property type="term" value="C:cell outer membrane"/>
    <property type="evidence" value="ECO:0007669"/>
    <property type="project" value="UniProtKB-SubCell"/>
</dbReference>
<comment type="subcellular location">
    <subcellularLocation>
        <location evidence="1 14">Cell outer membrane</location>
        <topology evidence="1 14">Multi-pass membrane protein</topology>
    </subcellularLocation>
</comment>
<dbReference type="SUPFAM" id="SSF56935">
    <property type="entry name" value="Porins"/>
    <property type="match status" value="1"/>
</dbReference>
<keyword evidence="3 14" id="KW-0813">Transport</keyword>
<dbReference type="PANTHER" id="PTHR32552:SF68">
    <property type="entry name" value="FERRICHROME OUTER MEMBRANE TRANSPORTER_PHAGE RECEPTOR"/>
    <property type="match status" value="1"/>
</dbReference>
<dbReference type="PANTHER" id="PTHR32552">
    <property type="entry name" value="FERRICHROME IRON RECEPTOR-RELATED"/>
    <property type="match status" value="1"/>
</dbReference>
<dbReference type="Pfam" id="PF00593">
    <property type="entry name" value="TonB_dep_Rec_b-barrel"/>
    <property type="match status" value="1"/>
</dbReference>
<evidence type="ECO:0000256" key="6">
    <source>
        <dbReference type="ARBA" id="ARBA00022692"/>
    </source>
</evidence>
<dbReference type="EMBL" id="VJMG01000047">
    <property type="protein sequence ID" value="TRL37090.1"/>
    <property type="molecule type" value="Genomic_DNA"/>
</dbReference>
<dbReference type="GO" id="GO:0015891">
    <property type="term" value="P:siderophore transport"/>
    <property type="evidence" value="ECO:0007669"/>
    <property type="project" value="InterPro"/>
</dbReference>
<feature type="signal peptide" evidence="16">
    <location>
        <begin position="1"/>
        <end position="27"/>
    </location>
</feature>
<evidence type="ECO:0000256" key="14">
    <source>
        <dbReference type="PROSITE-ProRule" id="PRU01360"/>
    </source>
</evidence>
<evidence type="ECO:0000256" key="3">
    <source>
        <dbReference type="ARBA" id="ARBA00022448"/>
    </source>
</evidence>
<dbReference type="InterPro" id="IPR010105">
    <property type="entry name" value="TonB_sidphr_rcpt"/>
</dbReference>
<dbReference type="Proteomes" id="UP000316801">
    <property type="component" value="Unassembled WGS sequence"/>
</dbReference>
<evidence type="ECO:0000259" key="17">
    <source>
        <dbReference type="Pfam" id="PF00593"/>
    </source>
</evidence>